<dbReference type="InterPro" id="IPR011990">
    <property type="entry name" value="TPR-like_helical_dom_sf"/>
</dbReference>
<reference evidence="3 4" key="1">
    <citation type="submission" date="2024-09" db="EMBL/GenBank/DDBJ databases">
        <authorList>
            <person name="Sun Q."/>
            <person name="Mori K."/>
        </authorList>
    </citation>
    <scope>NUCLEOTIDE SEQUENCE [LARGE SCALE GENOMIC DNA]</scope>
    <source>
        <strain evidence="3 4">TBRC 0563</strain>
    </source>
</reference>
<accession>A0ABV5YS27</accession>
<evidence type="ECO:0000313" key="4">
    <source>
        <dbReference type="Proteomes" id="UP001589627"/>
    </source>
</evidence>
<dbReference type="InterPro" id="IPR047738">
    <property type="entry name" value="SAV_2336-like_N"/>
</dbReference>
<sequence>FRAVRAHLCDTDLADPLLRAPGPLAWPRHPARLSDHGAGERRLIVVLTDGVGDAWHSGAAQRMLAGWGRRSPVVLVNLLTRRQWRRTGIVGRPAKLIAAGPAAANSRYEVLYPEPGLGDTGFSTASSGPANVHVPMVELDPAQLTGWARFVAGLRNTWYGAVAVCSPAAGDHPAATAPPERTLPASPAELVRRFRAAVSPTVYALSVHLAAAPLSARLMRLVQRTMLPASGPSDLAELVGSGLLRQVGPAAEEEEIAFDFLPGVREELLATGLRSETTRVLMTVARHLEDEVGVLPELHEMVVAPSHAETPSVSADLAFFASPAASAFRALSGPYLRLAQELDAGLQSTEQRWDTSTIEAVPEPTHLVNPPLQGKDAGIDDGMRDLDAIEQLPEDIFSAPSHTGVGVTIRALPQAAERKASDPPPIWGNVPPQNPNFTGREELLDQLHERLSRGTTAVLPEALHGMGGVGKSQIAIEYVYRHISDYDLIWWVRAERPGQIQQDLTELASQLGLPVGAEVNVAVPAVREALRLGRPYRDWLLVFDNAEVLEEAREFFPTNGPGKILVTSRNHAWTEVAGSLEVDVFAREESKALLRRRGPTLDDAEADELADVLGDLPLAIEQAAVWLSETGMPVDEYLHLFRDKHDKAAELLHDAAPAAYELPVAAAWNVSLDQLRDSEPAALQLLQVCAFFAPEPITWRLLSGARNLDGPAELLEALSDPIKLGRAVRAINQYALAKISHRHNTIMLHRLVQRVLVAQMSPQEIAELRHCGHQLLANADPQAPDLPTRWQEYADLLPHIQYSGIVDCDDAWARDLVLHEIDFLFRWGDHQGFLRLAERAVTAWTEKLGSDHDQTLAATLHLGRALRLHGRFSEAYEHHVRVRDILVRDRGEEDERTLEAQRYVAADLRYLGRFNQAMEIDKDSFESLRRRFGEDDPMTLQQAHLYAIDLRLTGDARGALEVDRDTYRRLVAIYGENRSNTLGSLAAIAVDEMECGNHEEARELTRENMARIERTFGNGFVGLSESLSVLSVMERKAGDHRRALELSTDTLERYLSRYGRGHPDSIAAVLNHAVNLRQNGRLAESIVLARESAESYLKMFGPRHPNTSTANINLAVALRLNGQVEEARKLDAAALTVLTEVLGRDHPRAIVCQINLASDHSALGDNQGALDRDRDALSRARRVLGEEHPTTLACSLNYALDLRAAGEEEEAEARFTEAVDGLRKVHGANHPATLSARQAIRADCDIYPIPV</sequence>
<gene>
    <name evidence="3" type="primary">fxsT</name>
    <name evidence="3" type="ORF">ACFFNX_37480</name>
</gene>
<dbReference type="PANTHER" id="PTHR46082">
    <property type="entry name" value="ATP/GTP-BINDING PROTEIN-RELATED"/>
    <property type="match status" value="1"/>
</dbReference>
<dbReference type="RefSeq" id="WP_378210799.1">
    <property type="nucleotide sequence ID" value="NZ_JBHLZP010000434.1"/>
</dbReference>
<dbReference type="Pfam" id="PF25000">
    <property type="entry name" value="DUF7779"/>
    <property type="match status" value="1"/>
</dbReference>
<organism evidence="3 4">
    <name type="scientific">Actinoallomurus acaciae</name>
    <dbReference type="NCBI Taxonomy" id="502577"/>
    <lineage>
        <taxon>Bacteria</taxon>
        <taxon>Bacillati</taxon>
        <taxon>Actinomycetota</taxon>
        <taxon>Actinomycetes</taxon>
        <taxon>Streptosporangiales</taxon>
        <taxon>Thermomonosporaceae</taxon>
        <taxon>Actinoallomurus</taxon>
    </lineage>
</organism>
<dbReference type="NCBIfam" id="NF041121">
    <property type="entry name" value="SAV_2336_NTERM"/>
    <property type="match status" value="1"/>
</dbReference>
<protein>
    <submittedName>
        <fullName evidence="3">FxSxx-COOH system tetratricopeptide repeat protein</fullName>
    </submittedName>
</protein>
<dbReference type="SUPFAM" id="SSF52540">
    <property type="entry name" value="P-loop containing nucleoside triphosphate hydrolases"/>
    <property type="match status" value="1"/>
</dbReference>
<dbReference type="PANTHER" id="PTHR46082:SF6">
    <property type="entry name" value="AAA+ ATPASE DOMAIN-CONTAINING PROTEIN-RELATED"/>
    <property type="match status" value="1"/>
</dbReference>
<dbReference type="Gene3D" id="3.40.50.300">
    <property type="entry name" value="P-loop containing nucleotide triphosphate hydrolases"/>
    <property type="match status" value="1"/>
</dbReference>
<feature type="non-terminal residue" evidence="3">
    <location>
        <position position="1"/>
    </location>
</feature>
<dbReference type="Pfam" id="PF00931">
    <property type="entry name" value="NB-ARC"/>
    <property type="match status" value="1"/>
</dbReference>
<dbReference type="EMBL" id="JBHLZP010000434">
    <property type="protein sequence ID" value="MFB9837870.1"/>
    <property type="molecule type" value="Genomic_DNA"/>
</dbReference>
<dbReference type="InterPro" id="IPR056681">
    <property type="entry name" value="DUF7779"/>
</dbReference>
<dbReference type="Pfam" id="PF13374">
    <property type="entry name" value="TPR_10"/>
    <property type="match status" value="5"/>
</dbReference>
<dbReference type="Proteomes" id="UP001589627">
    <property type="component" value="Unassembled WGS sequence"/>
</dbReference>
<comment type="caution">
    <text evidence="3">The sequence shown here is derived from an EMBL/GenBank/DDBJ whole genome shotgun (WGS) entry which is preliminary data.</text>
</comment>
<evidence type="ECO:0000259" key="2">
    <source>
        <dbReference type="Pfam" id="PF25000"/>
    </source>
</evidence>
<dbReference type="InterPro" id="IPR002182">
    <property type="entry name" value="NB-ARC"/>
</dbReference>
<proteinExistence type="predicted"/>
<name>A0ABV5YS27_9ACTN</name>
<dbReference type="InterPro" id="IPR053137">
    <property type="entry name" value="NLR-like"/>
</dbReference>
<dbReference type="NCBIfam" id="NF040586">
    <property type="entry name" value="FxSxx_TPR"/>
    <property type="match status" value="1"/>
</dbReference>
<feature type="domain" description="DUF7779" evidence="2">
    <location>
        <begin position="676"/>
        <end position="764"/>
    </location>
</feature>
<feature type="domain" description="NB-ARC" evidence="1">
    <location>
        <begin position="441"/>
        <end position="595"/>
    </location>
</feature>
<evidence type="ECO:0000313" key="3">
    <source>
        <dbReference type="EMBL" id="MFB9837870.1"/>
    </source>
</evidence>
<dbReference type="Gene3D" id="1.25.40.10">
    <property type="entry name" value="Tetratricopeptide repeat domain"/>
    <property type="match status" value="2"/>
</dbReference>
<dbReference type="SUPFAM" id="SSF48452">
    <property type="entry name" value="TPR-like"/>
    <property type="match status" value="3"/>
</dbReference>
<evidence type="ECO:0000259" key="1">
    <source>
        <dbReference type="Pfam" id="PF00931"/>
    </source>
</evidence>
<dbReference type="Pfam" id="PF13424">
    <property type="entry name" value="TPR_12"/>
    <property type="match status" value="1"/>
</dbReference>
<dbReference type="InterPro" id="IPR027417">
    <property type="entry name" value="P-loop_NTPase"/>
</dbReference>
<keyword evidence="4" id="KW-1185">Reference proteome</keyword>